<dbReference type="Proteomes" id="UP001150581">
    <property type="component" value="Unassembled WGS sequence"/>
</dbReference>
<organism evidence="1 2">
    <name type="scientific">Kickxella alabastrina</name>
    <dbReference type="NCBI Taxonomy" id="61397"/>
    <lineage>
        <taxon>Eukaryota</taxon>
        <taxon>Fungi</taxon>
        <taxon>Fungi incertae sedis</taxon>
        <taxon>Zoopagomycota</taxon>
        <taxon>Kickxellomycotina</taxon>
        <taxon>Kickxellomycetes</taxon>
        <taxon>Kickxellales</taxon>
        <taxon>Kickxellaceae</taxon>
        <taxon>Kickxella</taxon>
    </lineage>
</organism>
<evidence type="ECO:0000313" key="2">
    <source>
        <dbReference type="Proteomes" id="UP001150581"/>
    </source>
</evidence>
<keyword evidence="2" id="KW-1185">Reference proteome</keyword>
<feature type="non-terminal residue" evidence="1">
    <location>
        <position position="1129"/>
    </location>
</feature>
<gene>
    <name evidence="1" type="ORF">LPJ66_005387</name>
</gene>
<reference evidence="1" key="1">
    <citation type="submission" date="2022-07" db="EMBL/GenBank/DDBJ databases">
        <title>Phylogenomic reconstructions and comparative analyses of Kickxellomycotina fungi.</title>
        <authorList>
            <person name="Reynolds N.K."/>
            <person name="Stajich J.E."/>
            <person name="Barry K."/>
            <person name="Grigoriev I.V."/>
            <person name="Crous P."/>
            <person name="Smith M.E."/>
        </authorList>
    </citation>
    <scope>NUCLEOTIDE SEQUENCE</scope>
    <source>
        <strain evidence="1">Benny 63K</strain>
    </source>
</reference>
<accession>A0ACC1IKR6</accession>
<protein>
    <submittedName>
        <fullName evidence="1">Uncharacterized protein</fullName>
    </submittedName>
</protein>
<name>A0ACC1IKR6_9FUNG</name>
<dbReference type="EMBL" id="JANBPG010000738">
    <property type="protein sequence ID" value="KAJ1894098.1"/>
    <property type="molecule type" value="Genomic_DNA"/>
</dbReference>
<evidence type="ECO:0000313" key="1">
    <source>
        <dbReference type="EMBL" id="KAJ1894098.1"/>
    </source>
</evidence>
<comment type="caution">
    <text evidence="1">The sequence shown here is derived from an EMBL/GenBank/DDBJ whole genome shotgun (WGS) entry which is preliminary data.</text>
</comment>
<proteinExistence type="predicted"/>
<sequence>MSRKHSQASANSKTNSSEKQPLTYAQLAANSQAAPTSTPTNTAANAQAPVTPATPVTPVSPAVVAEKPVIAQSTTPKSFSAVAKQDIKQRTPTNGPGNKNGANAPGVGSRGAGNGGARVGSNAGGARSRSRDVAVRLPSRNSVSSATAPAIQFGSLNQQTRPVSPPAAQKTAVAVAATSGGAMPANMAKPTTKPSFGSIQSNSEDSGNKRQADSQGRGQQHSRQHGQGHQYQQQQQRPGSRSSSHSRQSQNYTPNRGDNSGYKHNGPKNGPKPNEAGTESGAPFHPHHQDSSVYQQQVTMQMPGAPAPAPHPSAAMGGQQQQQQAPHYGGSPYRGQGHPHMRPPHNQASSGPYKSQGSAHYPQHHMGTQQMAQPMYQMPAPGQPPMQPGMAPMQGWIAPPPQFAYMPIGAPGYEQYYRPPQGSGGPPHHTMYGIPNYSMPTPSHTGPAQIGASGMMPVSMPGAPMPSMTATPMGAQQQLPHHVPSLNTNAQAFVPGRRAVRIVNPNTNEEVDITQQRLRSVSTNSTTPQSGSASAAVPAVGAPAYAIERRETVGTPAEVPAFEDDSRPKFKIPSTRTVKIVNPNLVAKSEPAKKEEEAASEPAKEEAVADVAAPVAAPAAGEPMEVDEKVQVLEVKVAEPEAEIKVAEAKIEIEEAKVEETKVEVEVEETKVEIEVEETKVEIEVEETKVEVDEKQAEPEAQVEETKQSASEDVSELAEALAKTSIVAEAKVEEEKADIKQEQEQEAPAASEPSVEQEEAEQNEDEEEEEEEGEINEADESNAQPPTPLSARSRQVTFSEPTSPAIRVLTSAEIIKMYTGDLAGPAIVDEILKYPRVFLERFSGLCEPPSSFHFEIANTDDRRSGDRGSGMRRSMSGSGRHREQAPAVSSSSFGGMGNFRHNNTSTNATHAPLGSSEERFRQSTNEMKNRMDIVPRGGSSMGGRPPSGQYRNNLGSNRESRGGRTGTRGRGRGRGRGGSQQGGDRSSTGMSDGPLLDLKPLAKAENRYIAKVLVVGKNAVEDEMDEEVYNRRIYALLNKMTPDNFDAVSDELLVWGNKSLLETNGRILRHLIDTVFFKATDEKTWVTTYARLCLKLICNINPDIADENVKNKEGNPIMGGLLVRKYLLT</sequence>